<protein>
    <submittedName>
        <fullName evidence="2">Uncharacterized protein</fullName>
    </submittedName>
</protein>
<feature type="chain" id="PRO_5040473697" evidence="1">
    <location>
        <begin position="27"/>
        <end position="150"/>
    </location>
</feature>
<accession>A0A9P6N8Z8</accession>
<dbReference type="Proteomes" id="UP000886653">
    <property type="component" value="Unassembled WGS sequence"/>
</dbReference>
<keyword evidence="3" id="KW-1185">Reference proteome</keyword>
<gene>
    <name evidence="2" type="ORF">CROQUDRAFT_673901</name>
</gene>
<evidence type="ECO:0000256" key="1">
    <source>
        <dbReference type="SAM" id="SignalP"/>
    </source>
</evidence>
<keyword evidence="1" id="KW-0732">Signal</keyword>
<dbReference type="AlphaFoldDB" id="A0A9P6N8Z8"/>
<reference evidence="2" key="1">
    <citation type="submission" date="2013-11" db="EMBL/GenBank/DDBJ databases">
        <title>Genome sequence of the fusiform rust pathogen reveals effectors for host alternation and coevolution with pine.</title>
        <authorList>
            <consortium name="DOE Joint Genome Institute"/>
            <person name="Smith K."/>
            <person name="Pendleton A."/>
            <person name="Kubisiak T."/>
            <person name="Anderson C."/>
            <person name="Salamov A."/>
            <person name="Aerts A."/>
            <person name="Riley R."/>
            <person name="Clum A."/>
            <person name="Lindquist E."/>
            <person name="Ence D."/>
            <person name="Campbell M."/>
            <person name="Kronenberg Z."/>
            <person name="Feau N."/>
            <person name="Dhillon B."/>
            <person name="Hamelin R."/>
            <person name="Burleigh J."/>
            <person name="Smith J."/>
            <person name="Yandell M."/>
            <person name="Nelson C."/>
            <person name="Grigoriev I."/>
            <person name="Davis J."/>
        </authorList>
    </citation>
    <scope>NUCLEOTIDE SEQUENCE</scope>
    <source>
        <strain evidence="2">G11</strain>
    </source>
</reference>
<proteinExistence type="predicted"/>
<evidence type="ECO:0000313" key="2">
    <source>
        <dbReference type="EMBL" id="KAG0141809.1"/>
    </source>
</evidence>
<evidence type="ECO:0000313" key="3">
    <source>
        <dbReference type="Proteomes" id="UP000886653"/>
    </source>
</evidence>
<dbReference type="EMBL" id="MU167370">
    <property type="protein sequence ID" value="KAG0141809.1"/>
    <property type="molecule type" value="Genomic_DNA"/>
</dbReference>
<sequence>MIALKNFFILVATFMLSVMCIDLNSSFPTSPRCDAKTTHPYTFTRDRCLQSLALLQFDTKVSQQTTVESSCGDCKLNVTSSNNGKLTLNFTLAHQAINEIFQNCSGGPGAILLDHNSVNGIGTNNTVALTVSKTYVTSCKTTYGSSDPHD</sequence>
<name>A0A9P6N8Z8_9BASI</name>
<feature type="signal peptide" evidence="1">
    <location>
        <begin position="1"/>
        <end position="26"/>
    </location>
</feature>
<comment type="caution">
    <text evidence="2">The sequence shown here is derived from an EMBL/GenBank/DDBJ whole genome shotgun (WGS) entry which is preliminary data.</text>
</comment>
<organism evidence="2 3">
    <name type="scientific">Cronartium quercuum f. sp. fusiforme G11</name>
    <dbReference type="NCBI Taxonomy" id="708437"/>
    <lineage>
        <taxon>Eukaryota</taxon>
        <taxon>Fungi</taxon>
        <taxon>Dikarya</taxon>
        <taxon>Basidiomycota</taxon>
        <taxon>Pucciniomycotina</taxon>
        <taxon>Pucciniomycetes</taxon>
        <taxon>Pucciniales</taxon>
        <taxon>Coleosporiaceae</taxon>
        <taxon>Cronartium</taxon>
    </lineage>
</organism>